<organism evidence="2 3">
    <name type="scientific">Caerostris darwini</name>
    <dbReference type="NCBI Taxonomy" id="1538125"/>
    <lineage>
        <taxon>Eukaryota</taxon>
        <taxon>Metazoa</taxon>
        <taxon>Ecdysozoa</taxon>
        <taxon>Arthropoda</taxon>
        <taxon>Chelicerata</taxon>
        <taxon>Arachnida</taxon>
        <taxon>Araneae</taxon>
        <taxon>Araneomorphae</taxon>
        <taxon>Entelegynae</taxon>
        <taxon>Araneoidea</taxon>
        <taxon>Araneidae</taxon>
        <taxon>Caerostris</taxon>
    </lineage>
</organism>
<dbReference type="Proteomes" id="UP001054837">
    <property type="component" value="Unassembled WGS sequence"/>
</dbReference>
<evidence type="ECO:0000313" key="3">
    <source>
        <dbReference type="Proteomes" id="UP001054837"/>
    </source>
</evidence>
<feature type="compositionally biased region" description="Polar residues" evidence="1">
    <location>
        <begin position="23"/>
        <end position="32"/>
    </location>
</feature>
<keyword evidence="3" id="KW-1185">Reference proteome</keyword>
<comment type="caution">
    <text evidence="2">The sequence shown here is derived from an EMBL/GenBank/DDBJ whole genome shotgun (WGS) entry which is preliminary data.</text>
</comment>
<accession>A0AAV4WPK9</accession>
<name>A0AAV4WPK9_9ARAC</name>
<gene>
    <name evidence="2" type="ORF">CDAR_208931</name>
</gene>
<sequence>MACPPAYLFYLILICGAQDRQNHGVSSDTINELDSHRSSHSQDNGHSRRSHRKGRIEASIVPVVNPNGPEDGRSSNKPPKRKFDY</sequence>
<evidence type="ECO:0000256" key="1">
    <source>
        <dbReference type="SAM" id="MobiDB-lite"/>
    </source>
</evidence>
<reference evidence="2 3" key="1">
    <citation type="submission" date="2021-06" db="EMBL/GenBank/DDBJ databases">
        <title>Caerostris darwini draft genome.</title>
        <authorList>
            <person name="Kono N."/>
            <person name="Arakawa K."/>
        </authorList>
    </citation>
    <scope>NUCLEOTIDE SEQUENCE [LARGE SCALE GENOMIC DNA]</scope>
</reference>
<dbReference type="AlphaFoldDB" id="A0AAV4WPK9"/>
<evidence type="ECO:0008006" key="4">
    <source>
        <dbReference type="Google" id="ProtNLM"/>
    </source>
</evidence>
<proteinExistence type="predicted"/>
<protein>
    <recommendedName>
        <fullName evidence="4">Secreted protein</fullName>
    </recommendedName>
</protein>
<evidence type="ECO:0000313" key="2">
    <source>
        <dbReference type="EMBL" id="GIY84846.1"/>
    </source>
</evidence>
<dbReference type="EMBL" id="BPLQ01014974">
    <property type="protein sequence ID" value="GIY84846.1"/>
    <property type="molecule type" value="Genomic_DNA"/>
</dbReference>
<feature type="region of interest" description="Disordered" evidence="1">
    <location>
        <begin position="22"/>
        <end position="85"/>
    </location>
</feature>